<gene>
    <name evidence="1" type="ORF">CEXT_706211</name>
</gene>
<reference evidence="1 2" key="1">
    <citation type="submission" date="2021-06" db="EMBL/GenBank/DDBJ databases">
        <title>Caerostris extrusa draft genome.</title>
        <authorList>
            <person name="Kono N."/>
            <person name="Arakawa K."/>
        </authorList>
    </citation>
    <scope>NUCLEOTIDE SEQUENCE [LARGE SCALE GENOMIC DNA]</scope>
</reference>
<accession>A0AAV4XEC8</accession>
<evidence type="ECO:0000313" key="1">
    <source>
        <dbReference type="EMBL" id="GIY92828.1"/>
    </source>
</evidence>
<dbReference type="EMBL" id="BPLR01000200">
    <property type="protein sequence ID" value="GIY92828.1"/>
    <property type="molecule type" value="Genomic_DNA"/>
</dbReference>
<dbReference type="Proteomes" id="UP001054945">
    <property type="component" value="Unassembled WGS sequence"/>
</dbReference>
<keyword evidence="2" id="KW-1185">Reference proteome</keyword>
<organism evidence="1 2">
    <name type="scientific">Caerostris extrusa</name>
    <name type="common">Bark spider</name>
    <name type="synonym">Caerostris bankana</name>
    <dbReference type="NCBI Taxonomy" id="172846"/>
    <lineage>
        <taxon>Eukaryota</taxon>
        <taxon>Metazoa</taxon>
        <taxon>Ecdysozoa</taxon>
        <taxon>Arthropoda</taxon>
        <taxon>Chelicerata</taxon>
        <taxon>Arachnida</taxon>
        <taxon>Araneae</taxon>
        <taxon>Araneomorphae</taxon>
        <taxon>Entelegynae</taxon>
        <taxon>Araneoidea</taxon>
        <taxon>Araneidae</taxon>
        <taxon>Caerostris</taxon>
    </lineage>
</organism>
<protein>
    <submittedName>
        <fullName evidence="1">Uncharacterized protein</fullName>
    </submittedName>
</protein>
<proteinExistence type="predicted"/>
<sequence>MKHQRNNTAPFYSIPQPKAILPTSFIFHCKGQGIQLYVPPPPNENSDNELSTMRHVMEKSFAPRRVRQRTVFDRAFNYTWTPLNENSDNKLSTIRHVIPEIVCTEECPAAHGIVTSRYVFPAQTAKRDQNPINCNCASPALTPCQRGSCSIECEAWISGNS</sequence>
<comment type="caution">
    <text evidence="1">The sequence shown here is derived from an EMBL/GenBank/DDBJ whole genome shotgun (WGS) entry which is preliminary data.</text>
</comment>
<dbReference type="AlphaFoldDB" id="A0AAV4XEC8"/>
<evidence type="ECO:0000313" key="2">
    <source>
        <dbReference type="Proteomes" id="UP001054945"/>
    </source>
</evidence>
<name>A0AAV4XEC8_CAEEX</name>